<keyword evidence="3" id="KW-1185">Reference proteome</keyword>
<evidence type="ECO:0000313" key="2">
    <source>
        <dbReference type="EMBL" id="KAF5837399.1"/>
    </source>
</evidence>
<evidence type="ECO:0000256" key="1">
    <source>
        <dbReference type="SAM" id="MobiDB-lite"/>
    </source>
</evidence>
<organism evidence="2 3">
    <name type="scientific">Dunaliella salina</name>
    <name type="common">Green alga</name>
    <name type="synonym">Protococcus salinus</name>
    <dbReference type="NCBI Taxonomy" id="3046"/>
    <lineage>
        <taxon>Eukaryota</taxon>
        <taxon>Viridiplantae</taxon>
        <taxon>Chlorophyta</taxon>
        <taxon>core chlorophytes</taxon>
        <taxon>Chlorophyceae</taxon>
        <taxon>CS clade</taxon>
        <taxon>Chlamydomonadales</taxon>
        <taxon>Dunaliellaceae</taxon>
        <taxon>Dunaliella</taxon>
    </lineage>
</organism>
<comment type="caution">
    <text evidence="2">The sequence shown here is derived from an EMBL/GenBank/DDBJ whole genome shotgun (WGS) entry which is preliminary data.</text>
</comment>
<feature type="region of interest" description="Disordered" evidence="1">
    <location>
        <begin position="1"/>
        <end position="32"/>
    </location>
</feature>
<protein>
    <submittedName>
        <fullName evidence="2">Uncharacterized protein</fullName>
    </submittedName>
</protein>
<dbReference type="EMBL" id="MU069617">
    <property type="protein sequence ID" value="KAF5837399.1"/>
    <property type="molecule type" value="Genomic_DNA"/>
</dbReference>
<reference evidence="2" key="1">
    <citation type="submission" date="2017-08" db="EMBL/GenBank/DDBJ databases">
        <authorList>
            <person name="Polle J.E."/>
            <person name="Barry K."/>
            <person name="Cushman J."/>
            <person name="Schmutz J."/>
            <person name="Tran D."/>
            <person name="Hathwaick L.T."/>
            <person name="Yim W.C."/>
            <person name="Jenkins J."/>
            <person name="Mckie-Krisberg Z.M."/>
            <person name="Prochnik S."/>
            <person name="Lindquist E."/>
            <person name="Dockter R.B."/>
            <person name="Adam C."/>
            <person name="Molina H."/>
            <person name="Bunkerborg J."/>
            <person name="Jin E."/>
            <person name="Buchheim M."/>
            <person name="Magnuson J."/>
        </authorList>
    </citation>
    <scope>NUCLEOTIDE SEQUENCE</scope>
    <source>
        <strain evidence="2">CCAP 19/18</strain>
    </source>
</reference>
<sequence>MLPPSSEAALRSGRDLDSEAYGPRDPLSKDPLAALDSDDLEQVLVQSSAPGAPLQQPGQVLRTEWQATEAINAARRKARAIRDARQLGKAETPEERELMLKWAQSRSSLQRPEC</sequence>
<dbReference type="Proteomes" id="UP000815325">
    <property type="component" value="Unassembled WGS sequence"/>
</dbReference>
<proteinExistence type="predicted"/>
<gene>
    <name evidence="2" type="ORF">DUNSADRAFT_4447</name>
</gene>
<name>A0ABQ7GS11_DUNSA</name>
<accession>A0ABQ7GS11</accession>
<evidence type="ECO:0000313" key="3">
    <source>
        <dbReference type="Proteomes" id="UP000815325"/>
    </source>
</evidence>